<dbReference type="InterPro" id="IPR015421">
    <property type="entry name" value="PyrdxlP-dep_Trfase_major"/>
</dbReference>
<dbReference type="GO" id="GO:0004125">
    <property type="term" value="F:L-seryl-tRNA(Sec) selenium transferase activity"/>
    <property type="evidence" value="ECO:0007669"/>
    <property type="project" value="TreeGrafter"/>
</dbReference>
<dbReference type="Gene3D" id="3.40.640.10">
    <property type="entry name" value="Type I PLP-dependent aspartate aminotransferase-like (Major domain)"/>
    <property type="match status" value="1"/>
</dbReference>
<dbReference type="SUPFAM" id="SSF53383">
    <property type="entry name" value="PLP-dependent transferases"/>
    <property type="match status" value="1"/>
</dbReference>
<gene>
    <name evidence="4" type="ORF">METZ01_LOCUS46277</name>
</gene>
<dbReference type="Pfam" id="PF00266">
    <property type="entry name" value="Aminotran_5"/>
    <property type="match status" value="1"/>
</dbReference>
<feature type="domain" description="Aminotransferase class V" evidence="3">
    <location>
        <begin position="238"/>
        <end position="303"/>
    </location>
</feature>
<dbReference type="AlphaFoldDB" id="A0A381RWX1"/>
<evidence type="ECO:0000256" key="2">
    <source>
        <dbReference type="ARBA" id="ARBA00022898"/>
    </source>
</evidence>
<keyword evidence="2" id="KW-0663">Pyridoxal phosphate</keyword>
<dbReference type="PROSITE" id="PS51318">
    <property type="entry name" value="TAT"/>
    <property type="match status" value="1"/>
</dbReference>
<dbReference type="PANTHER" id="PTHR32328:SF0">
    <property type="entry name" value="L-SERYL-TRNA(SEC) SELENIUM TRANSFERASE"/>
    <property type="match status" value="1"/>
</dbReference>
<protein>
    <recommendedName>
        <fullName evidence="3">Aminotransferase class V domain-containing protein</fullName>
    </recommendedName>
</protein>
<comment type="cofactor">
    <cofactor evidence="1">
        <name>pyridoxal 5'-phosphate</name>
        <dbReference type="ChEBI" id="CHEBI:597326"/>
    </cofactor>
</comment>
<name>A0A381RWX1_9ZZZZ</name>
<dbReference type="InterPro" id="IPR015424">
    <property type="entry name" value="PyrdxlP-dep_Trfase"/>
</dbReference>
<dbReference type="PANTHER" id="PTHR32328">
    <property type="entry name" value="L-SERYL-TRNA(SEC) SELENIUM TRANSFERASE"/>
    <property type="match status" value="1"/>
</dbReference>
<accession>A0A381RWX1</accession>
<dbReference type="EMBL" id="UINC01002145">
    <property type="protein sequence ID" value="SUZ93423.1"/>
    <property type="molecule type" value="Genomic_DNA"/>
</dbReference>
<evidence type="ECO:0000256" key="1">
    <source>
        <dbReference type="ARBA" id="ARBA00001933"/>
    </source>
</evidence>
<evidence type="ECO:0000259" key="3">
    <source>
        <dbReference type="Pfam" id="PF00266"/>
    </source>
</evidence>
<organism evidence="4">
    <name type="scientific">marine metagenome</name>
    <dbReference type="NCBI Taxonomy" id="408172"/>
    <lineage>
        <taxon>unclassified sequences</taxon>
        <taxon>metagenomes</taxon>
        <taxon>ecological metagenomes</taxon>
    </lineage>
</organism>
<evidence type="ECO:0000313" key="4">
    <source>
        <dbReference type="EMBL" id="SUZ93423.1"/>
    </source>
</evidence>
<dbReference type="InterPro" id="IPR006311">
    <property type="entry name" value="TAT_signal"/>
</dbReference>
<dbReference type="InterPro" id="IPR000192">
    <property type="entry name" value="Aminotrans_V_dom"/>
</dbReference>
<sequence>MNHQDHELSRRRFLGGSAAAGLAGLTGTACQAGSDKSTVALGAQGTAAPGSIANSEASLRDNIYTRLLGVRPHLGAHEHITTLGGSRMPAEVLSAMAEANDYFVDMHELTAAAGSRVAQLMGAEDALVTCGAFSAMILGAAACLTGTDPDKIRDLPHPTWPQRECLIQTEHRFSYDRAYRAAGMNIVEASTREDVAAKINENTAMIAVLVAVEKQKEFGPPLPRKRATDHGDHVIMPEEFIEIGKRAGVPVLVDMASDLPRVSLSRFISAGADLVTISGGKGIRGPQSTGILAGRSDLIEAARLHASPNGNLGRGMKVGKEEIIGLVVALERFVALDHQALVEGWNAKARWIADEIQDIDGLNAEYALNTVGYADVELAWDEEVFPVTANEVRQRLRDGEPRLAYDGVTVRTRCLRDGEEVLVAKRLRQLFEEELRGV</sequence>
<proteinExistence type="predicted"/>
<reference evidence="4" key="1">
    <citation type="submission" date="2018-05" db="EMBL/GenBank/DDBJ databases">
        <authorList>
            <person name="Lanie J.A."/>
            <person name="Ng W.-L."/>
            <person name="Kazmierczak K.M."/>
            <person name="Andrzejewski T.M."/>
            <person name="Davidsen T.M."/>
            <person name="Wayne K.J."/>
            <person name="Tettelin H."/>
            <person name="Glass J.I."/>
            <person name="Rusch D."/>
            <person name="Podicherti R."/>
            <person name="Tsui H.-C.T."/>
            <person name="Winkler M.E."/>
        </authorList>
    </citation>
    <scope>NUCLEOTIDE SEQUENCE</scope>
</reference>